<dbReference type="Pfam" id="PF00999">
    <property type="entry name" value="Na_H_Exchanger"/>
    <property type="match status" value="1"/>
</dbReference>
<dbReference type="GO" id="GO:0005886">
    <property type="term" value="C:plasma membrane"/>
    <property type="evidence" value="ECO:0007669"/>
    <property type="project" value="UniProtKB-SubCell"/>
</dbReference>
<evidence type="ECO:0000256" key="8">
    <source>
        <dbReference type="SAM" id="Phobius"/>
    </source>
</evidence>
<feature type="transmembrane region" description="Helical" evidence="8">
    <location>
        <begin position="284"/>
        <end position="302"/>
    </location>
</feature>
<evidence type="ECO:0000256" key="6">
    <source>
        <dbReference type="ARBA" id="ARBA00023065"/>
    </source>
</evidence>
<dbReference type="STRING" id="349064.SAMN05660429_01921"/>
<organism evidence="10 11">
    <name type="scientific">Thalassotalea agarivorans</name>
    <name type="common">Thalassomonas agarivorans</name>
    <dbReference type="NCBI Taxonomy" id="349064"/>
    <lineage>
        <taxon>Bacteria</taxon>
        <taxon>Pseudomonadati</taxon>
        <taxon>Pseudomonadota</taxon>
        <taxon>Gammaproteobacteria</taxon>
        <taxon>Alteromonadales</taxon>
        <taxon>Colwelliaceae</taxon>
        <taxon>Thalassotalea</taxon>
    </lineage>
</organism>
<reference evidence="10 11" key="1">
    <citation type="submission" date="2016-10" db="EMBL/GenBank/DDBJ databases">
        <authorList>
            <person name="de Groot N.N."/>
        </authorList>
    </citation>
    <scope>NUCLEOTIDE SEQUENCE [LARGE SCALE GENOMIC DNA]</scope>
    <source>
        <strain evidence="10 11">DSM 19706</strain>
    </source>
</reference>
<feature type="domain" description="Cation/H+ exchanger transmembrane" evidence="9">
    <location>
        <begin position="13"/>
        <end position="392"/>
    </location>
</feature>
<keyword evidence="3" id="KW-0050">Antiport</keyword>
<evidence type="ECO:0000256" key="1">
    <source>
        <dbReference type="ARBA" id="ARBA00004651"/>
    </source>
</evidence>
<feature type="transmembrane region" description="Helical" evidence="8">
    <location>
        <begin position="33"/>
        <end position="50"/>
    </location>
</feature>
<feature type="transmembrane region" description="Helical" evidence="8">
    <location>
        <begin position="249"/>
        <end position="264"/>
    </location>
</feature>
<dbReference type="Proteomes" id="UP000199308">
    <property type="component" value="Unassembled WGS sequence"/>
</dbReference>
<keyword evidence="4 8" id="KW-0812">Transmembrane</keyword>
<feature type="transmembrane region" description="Helical" evidence="8">
    <location>
        <begin position="189"/>
        <end position="215"/>
    </location>
</feature>
<feature type="transmembrane region" description="Helical" evidence="8">
    <location>
        <begin position="92"/>
        <end position="113"/>
    </location>
</feature>
<comment type="subcellular location">
    <subcellularLocation>
        <location evidence="1">Cell membrane</location>
        <topology evidence="1">Multi-pass membrane protein</topology>
    </subcellularLocation>
</comment>
<protein>
    <submittedName>
        <fullName evidence="10">NhaP-type Na+/H+ or K+/H+ antiporter</fullName>
    </submittedName>
</protein>
<keyword evidence="5 8" id="KW-1133">Transmembrane helix</keyword>
<evidence type="ECO:0000313" key="11">
    <source>
        <dbReference type="Proteomes" id="UP000199308"/>
    </source>
</evidence>
<keyword evidence="2" id="KW-0813">Transport</keyword>
<dbReference type="AlphaFoldDB" id="A0A1I0ES83"/>
<evidence type="ECO:0000256" key="4">
    <source>
        <dbReference type="ARBA" id="ARBA00022692"/>
    </source>
</evidence>
<feature type="transmembrane region" description="Helical" evidence="8">
    <location>
        <begin position="62"/>
        <end position="80"/>
    </location>
</feature>
<dbReference type="PANTHER" id="PTHR32507:SF8">
    <property type="entry name" value="CNH1P"/>
    <property type="match status" value="1"/>
</dbReference>
<keyword evidence="7 8" id="KW-0472">Membrane</keyword>
<proteinExistence type="predicted"/>
<dbReference type="RefSeq" id="WP_093329608.1">
    <property type="nucleotide sequence ID" value="NZ_AP027363.1"/>
</dbReference>
<feature type="transmembrane region" description="Helical" evidence="8">
    <location>
        <begin position="162"/>
        <end position="183"/>
    </location>
</feature>
<dbReference type="GO" id="GO:1902600">
    <property type="term" value="P:proton transmembrane transport"/>
    <property type="evidence" value="ECO:0007669"/>
    <property type="project" value="InterPro"/>
</dbReference>
<evidence type="ECO:0000256" key="3">
    <source>
        <dbReference type="ARBA" id="ARBA00022449"/>
    </source>
</evidence>
<feature type="transmembrane region" description="Helical" evidence="8">
    <location>
        <begin position="340"/>
        <end position="359"/>
    </location>
</feature>
<dbReference type="GO" id="GO:0015297">
    <property type="term" value="F:antiporter activity"/>
    <property type="evidence" value="ECO:0007669"/>
    <property type="project" value="UniProtKB-KW"/>
</dbReference>
<keyword evidence="6" id="KW-0406">Ion transport</keyword>
<gene>
    <name evidence="10" type="ORF">SAMN05660429_01921</name>
</gene>
<accession>A0A1I0ES83</accession>
<feature type="transmembrane region" description="Helical" evidence="8">
    <location>
        <begin position="6"/>
        <end position="21"/>
    </location>
</feature>
<feature type="transmembrane region" description="Helical" evidence="8">
    <location>
        <begin position="308"/>
        <end position="328"/>
    </location>
</feature>
<evidence type="ECO:0000313" key="10">
    <source>
        <dbReference type="EMBL" id="SET48373.1"/>
    </source>
</evidence>
<feature type="transmembrane region" description="Helical" evidence="8">
    <location>
        <begin position="119"/>
        <end position="141"/>
    </location>
</feature>
<sequence>MHEHSYLVLACLLILIFGLVSKKAENSPVSAPMFFLTVGLILGPVGFDIIDVDIEASEVRLIAELTLIILLFVDATFIKISDISSKVRGLPARLLFVGLPLTMIFGFVIAYFMFPQWNFWLIALLALILSPTDAALGQAVIKSPKVPERIRESISIESGLNDGIALPPILICLAVLLSGDAALSGERDWTLYVVTQLTLGPVMGLLIGYIGGSLINVSVQNGWMSHVFQRLSCIALAIVAYSFAEAVEGNGFIAAFCAGAMLTVNQQDVQERIQDYGEAEGQMLALFVFLIMGLVAVPKFAVYWTWEYLLYAVLSLTVIRIVPVFICLMGSKLDNYTKLFIAWFGPRGIASILYFIMAINYLGPTGYEEVYSIIVLTILISVFLHGASAVFMSNKFEQKQHQVIDK</sequence>
<dbReference type="OrthoDB" id="9810860at2"/>
<evidence type="ECO:0000256" key="5">
    <source>
        <dbReference type="ARBA" id="ARBA00022989"/>
    </source>
</evidence>
<evidence type="ECO:0000256" key="2">
    <source>
        <dbReference type="ARBA" id="ARBA00022448"/>
    </source>
</evidence>
<name>A0A1I0ES83_THASX</name>
<evidence type="ECO:0000256" key="7">
    <source>
        <dbReference type="ARBA" id="ARBA00023136"/>
    </source>
</evidence>
<feature type="transmembrane region" description="Helical" evidence="8">
    <location>
        <begin position="371"/>
        <end position="392"/>
    </location>
</feature>
<evidence type="ECO:0000259" key="9">
    <source>
        <dbReference type="Pfam" id="PF00999"/>
    </source>
</evidence>
<keyword evidence="11" id="KW-1185">Reference proteome</keyword>
<dbReference type="EMBL" id="FOHK01000008">
    <property type="protein sequence ID" value="SET48373.1"/>
    <property type="molecule type" value="Genomic_DNA"/>
</dbReference>
<dbReference type="PANTHER" id="PTHR32507">
    <property type="entry name" value="NA(+)/H(+) ANTIPORTER 1"/>
    <property type="match status" value="1"/>
</dbReference>
<dbReference type="InterPro" id="IPR006153">
    <property type="entry name" value="Cation/H_exchanger_TM"/>
</dbReference>